<reference evidence="1" key="1">
    <citation type="submission" date="2021-04" db="EMBL/GenBank/DDBJ databases">
        <authorList>
            <consortium name="Wellcome Sanger Institute Data Sharing"/>
        </authorList>
    </citation>
    <scope>NUCLEOTIDE SEQUENCE [LARGE SCALE GENOMIC DNA]</scope>
</reference>
<dbReference type="Proteomes" id="UP000265040">
    <property type="component" value="Chromosome 7"/>
</dbReference>
<evidence type="ECO:0000313" key="1">
    <source>
        <dbReference type="Ensembl" id="ENSATEP00000055618.1"/>
    </source>
</evidence>
<organism evidence="1 2">
    <name type="scientific">Anabas testudineus</name>
    <name type="common">Climbing perch</name>
    <name type="synonym">Anthias testudineus</name>
    <dbReference type="NCBI Taxonomy" id="64144"/>
    <lineage>
        <taxon>Eukaryota</taxon>
        <taxon>Metazoa</taxon>
        <taxon>Chordata</taxon>
        <taxon>Craniata</taxon>
        <taxon>Vertebrata</taxon>
        <taxon>Euteleostomi</taxon>
        <taxon>Actinopterygii</taxon>
        <taxon>Neopterygii</taxon>
        <taxon>Teleostei</taxon>
        <taxon>Neoteleostei</taxon>
        <taxon>Acanthomorphata</taxon>
        <taxon>Anabantaria</taxon>
        <taxon>Anabantiformes</taxon>
        <taxon>Anabantoidei</taxon>
        <taxon>Anabantidae</taxon>
        <taxon>Anabas</taxon>
    </lineage>
</organism>
<proteinExistence type="predicted"/>
<dbReference type="Ensembl" id="ENSATET00000053927.1">
    <property type="protein sequence ID" value="ENSATEP00000055618.1"/>
    <property type="gene ID" value="ENSATEG00000029132.1"/>
</dbReference>
<evidence type="ECO:0000313" key="2">
    <source>
        <dbReference type="Proteomes" id="UP000265040"/>
    </source>
</evidence>
<dbReference type="InParanoid" id="A0A7N6B4E9"/>
<protein>
    <submittedName>
        <fullName evidence="1">Uncharacterized protein</fullName>
    </submittedName>
</protein>
<name>A0A7N6B4E9_ANATE</name>
<accession>A0A7N6B4E9</accession>
<sequence length="75" mass="8564">SVTTYNFKCAFIKTGLLFESAFMETSCLFKSHCAYHANIQDSTKSQAELLNLCKRINMESQLKTPLLFPRTTFTC</sequence>
<reference evidence="1" key="3">
    <citation type="submission" date="2025-09" db="UniProtKB">
        <authorList>
            <consortium name="Ensembl"/>
        </authorList>
    </citation>
    <scope>IDENTIFICATION</scope>
</reference>
<keyword evidence="2" id="KW-1185">Reference proteome</keyword>
<dbReference type="AlphaFoldDB" id="A0A7N6B4E9"/>
<reference evidence="1" key="2">
    <citation type="submission" date="2025-08" db="UniProtKB">
        <authorList>
            <consortium name="Ensembl"/>
        </authorList>
    </citation>
    <scope>IDENTIFICATION</scope>
</reference>